<dbReference type="Gene3D" id="3.20.20.30">
    <property type="entry name" value="Luciferase-like domain"/>
    <property type="match status" value="1"/>
</dbReference>
<dbReference type="GO" id="GO:0016705">
    <property type="term" value="F:oxidoreductase activity, acting on paired donors, with incorporation or reduction of molecular oxygen"/>
    <property type="evidence" value="ECO:0007669"/>
    <property type="project" value="InterPro"/>
</dbReference>
<dbReference type="InterPro" id="IPR036661">
    <property type="entry name" value="Luciferase-like_sf"/>
</dbReference>
<dbReference type="OrthoDB" id="3206024at2"/>
<evidence type="ECO:0000313" key="3">
    <source>
        <dbReference type="Proteomes" id="UP000247569"/>
    </source>
</evidence>
<dbReference type="EMBL" id="QJKF01000014">
    <property type="protein sequence ID" value="PXX58391.1"/>
    <property type="molecule type" value="Genomic_DNA"/>
</dbReference>
<sequence length="282" mass="30508">MRYGIVLFTSDRGITPADAAVAAEGAGFDTFYVPEHTHIPVVRAAAHPRTADGSLPDDRYLRTLDPWVALATVAAVTSRIGLSTAVALPAEHHPITLAKAIASLDHLSGGRVSLGVGFGWNTDELAHHGVPPAKRRTVLREHLDAMRALWTDEEASFEGQFVNFGASWSWPKPVQKRIPVLLGAAGTEKTFAWLAEHADGWITTPTEDGVDAKIALLHRVWREHEREGTPEVVALCGRHDAAQLAQWAEAGVTEVVFGMPDRTADEVRAYIDRLAGKLGLSA</sequence>
<accession>A0A318JXB9</accession>
<dbReference type="PANTHER" id="PTHR30011:SF32">
    <property type="entry name" value="CONSERVED PROTEIN"/>
    <property type="match status" value="1"/>
</dbReference>
<organism evidence="2 3">
    <name type="scientific">Nocardia tenerifensis</name>
    <dbReference type="NCBI Taxonomy" id="228006"/>
    <lineage>
        <taxon>Bacteria</taxon>
        <taxon>Bacillati</taxon>
        <taxon>Actinomycetota</taxon>
        <taxon>Actinomycetes</taxon>
        <taxon>Mycobacteriales</taxon>
        <taxon>Nocardiaceae</taxon>
        <taxon>Nocardia</taxon>
    </lineage>
</organism>
<dbReference type="RefSeq" id="WP_040734908.1">
    <property type="nucleotide sequence ID" value="NZ_QJKF01000014.1"/>
</dbReference>
<feature type="domain" description="Luciferase-like" evidence="1">
    <location>
        <begin position="18"/>
        <end position="234"/>
    </location>
</feature>
<gene>
    <name evidence="2" type="ORF">DFR70_11473</name>
</gene>
<protein>
    <submittedName>
        <fullName evidence="2">Putative F420-dependent oxidoreductase</fullName>
    </submittedName>
</protein>
<comment type="caution">
    <text evidence="2">The sequence shown here is derived from an EMBL/GenBank/DDBJ whole genome shotgun (WGS) entry which is preliminary data.</text>
</comment>
<keyword evidence="3" id="KW-1185">Reference proteome</keyword>
<dbReference type="Pfam" id="PF00296">
    <property type="entry name" value="Bac_luciferase"/>
    <property type="match status" value="1"/>
</dbReference>
<dbReference type="InterPro" id="IPR051260">
    <property type="entry name" value="Diverse_substr_monoxygenases"/>
</dbReference>
<dbReference type="AlphaFoldDB" id="A0A318JXB9"/>
<dbReference type="SUPFAM" id="SSF51679">
    <property type="entry name" value="Bacterial luciferase-like"/>
    <property type="match status" value="1"/>
</dbReference>
<dbReference type="NCBIfam" id="TIGR03619">
    <property type="entry name" value="F420_Rv2161c"/>
    <property type="match status" value="1"/>
</dbReference>
<dbReference type="InterPro" id="IPR019921">
    <property type="entry name" value="Lucif-like_OxRdtase_Rv2161c"/>
</dbReference>
<dbReference type="Proteomes" id="UP000247569">
    <property type="component" value="Unassembled WGS sequence"/>
</dbReference>
<proteinExistence type="predicted"/>
<evidence type="ECO:0000259" key="1">
    <source>
        <dbReference type="Pfam" id="PF00296"/>
    </source>
</evidence>
<evidence type="ECO:0000313" key="2">
    <source>
        <dbReference type="EMBL" id="PXX58391.1"/>
    </source>
</evidence>
<dbReference type="PANTHER" id="PTHR30011">
    <property type="entry name" value="ALKANESULFONATE MONOOXYGENASE-RELATED"/>
    <property type="match status" value="1"/>
</dbReference>
<dbReference type="InterPro" id="IPR011251">
    <property type="entry name" value="Luciferase-like_dom"/>
</dbReference>
<name>A0A318JXB9_9NOCA</name>
<reference evidence="2 3" key="1">
    <citation type="submission" date="2018-05" db="EMBL/GenBank/DDBJ databases">
        <title>Genomic Encyclopedia of Type Strains, Phase IV (KMG-IV): sequencing the most valuable type-strain genomes for metagenomic binning, comparative biology and taxonomic classification.</title>
        <authorList>
            <person name="Goeker M."/>
        </authorList>
    </citation>
    <scope>NUCLEOTIDE SEQUENCE [LARGE SCALE GENOMIC DNA]</scope>
    <source>
        <strain evidence="2 3">DSM 44704</strain>
    </source>
</reference>